<dbReference type="PANTHER" id="PTHR12187">
    <property type="entry name" value="AGAP000124-PA"/>
    <property type="match status" value="1"/>
</dbReference>
<dbReference type="GO" id="GO:0016316">
    <property type="term" value="F:phosphatidylinositol-3,4-bisphosphate 4-phosphatase activity"/>
    <property type="evidence" value="ECO:0007669"/>
    <property type="project" value="InterPro"/>
</dbReference>
<dbReference type="EMBL" id="CAJOBC010001574">
    <property type="protein sequence ID" value="CAF3686146.1"/>
    <property type="molecule type" value="Genomic_DNA"/>
</dbReference>
<sequence length="256" mass="29029">MLASFHYLLTCAANELGMLEDATEAILNLRNVQVRFVPSKSDQQQLQPKFFGTRFYCKVVIPLPDHMFSRLPVNGASIRIIPIFFNVGIDHHASIARMFGPFSTSAFENVLNRDSFNKLKAYVEESAKYLPDDIPDMLRSLKNAVFSNKPKNVDIFAYSENICRRAFGIKVTGCKSAKDRTSMAFTVEQAQLLIDNHEVPSKYNQHVLNEFRSNGTSIENAYQNTGIRAYAFSYLQLLTFPELYRAQPGTYGNVQT</sequence>
<keyword evidence="2" id="KW-0443">Lipid metabolism</keyword>
<dbReference type="OrthoDB" id="159395at2759"/>
<keyword evidence="5" id="KW-1185">Reference proteome</keyword>
<dbReference type="Proteomes" id="UP000681722">
    <property type="component" value="Unassembled WGS sequence"/>
</dbReference>
<dbReference type="EMBL" id="CAJNOQ010001574">
    <property type="protein sequence ID" value="CAF0904103.1"/>
    <property type="molecule type" value="Genomic_DNA"/>
</dbReference>
<dbReference type="AlphaFoldDB" id="A0A813ZT78"/>
<evidence type="ECO:0000313" key="3">
    <source>
        <dbReference type="EMBL" id="CAF0904103.1"/>
    </source>
</evidence>
<evidence type="ECO:0000313" key="5">
    <source>
        <dbReference type="Proteomes" id="UP000663829"/>
    </source>
</evidence>
<dbReference type="PANTHER" id="PTHR12187:SF11">
    <property type="entry name" value="PHOSPHATIDYLINOSITOL-3,4-BISPHOSPHATE 4-PHOSPHATASE"/>
    <property type="match status" value="1"/>
</dbReference>
<proteinExistence type="predicted"/>
<organism evidence="3 5">
    <name type="scientific">Didymodactylos carnosus</name>
    <dbReference type="NCBI Taxonomy" id="1234261"/>
    <lineage>
        <taxon>Eukaryota</taxon>
        <taxon>Metazoa</taxon>
        <taxon>Spiralia</taxon>
        <taxon>Gnathifera</taxon>
        <taxon>Rotifera</taxon>
        <taxon>Eurotatoria</taxon>
        <taxon>Bdelloidea</taxon>
        <taxon>Philodinida</taxon>
        <taxon>Philodinidae</taxon>
        <taxon>Didymodactylos</taxon>
    </lineage>
</organism>
<evidence type="ECO:0000256" key="2">
    <source>
        <dbReference type="ARBA" id="ARBA00023098"/>
    </source>
</evidence>
<protein>
    <submittedName>
        <fullName evidence="3">Uncharacterized protein</fullName>
    </submittedName>
</protein>
<keyword evidence="1" id="KW-0378">Hydrolase</keyword>
<dbReference type="Proteomes" id="UP000663829">
    <property type="component" value="Unassembled WGS sequence"/>
</dbReference>
<name>A0A813ZT78_9BILA</name>
<gene>
    <name evidence="3" type="ORF">GPM918_LOCUS8795</name>
    <name evidence="4" type="ORF">SRO942_LOCUS8797</name>
</gene>
<accession>A0A813ZT78</accession>
<dbReference type="InterPro" id="IPR039034">
    <property type="entry name" value="INPP4"/>
</dbReference>
<dbReference type="GO" id="GO:0005737">
    <property type="term" value="C:cytoplasm"/>
    <property type="evidence" value="ECO:0007669"/>
    <property type="project" value="TreeGrafter"/>
</dbReference>
<comment type="caution">
    <text evidence="3">The sequence shown here is derived from an EMBL/GenBank/DDBJ whole genome shotgun (WGS) entry which is preliminary data.</text>
</comment>
<evidence type="ECO:0000313" key="4">
    <source>
        <dbReference type="EMBL" id="CAF3686146.1"/>
    </source>
</evidence>
<reference evidence="3" key="1">
    <citation type="submission" date="2021-02" db="EMBL/GenBank/DDBJ databases">
        <authorList>
            <person name="Nowell W R."/>
        </authorList>
    </citation>
    <scope>NUCLEOTIDE SEQUENCE</scope>
</reference>
<evidence type="ECO:0000256" key="1">
    <source>
        <dbReference type="ARBA" id="ARBA00022801"/>
    </source>
</evidence>